<dbReference type="InterPro" id="IPR018052">
    <property type="entry name" value="Ald1_epimerase_CS"/>
</dbReference>
<accession>A0A3E0TV93</accession>
<evidence type="ECO:0000313" key="4">
    <source>
        <dbReference type="EMBL" id="REL28283.1"/>
    </source>
</evidence>
<name>A0A3E0TV93_9GAMM</name>
<dbReference type="GO" id="GO:0004034">
    <property type="term" value="F:aldose 1-epimerase activity"/>
    <property type="evidence" value="ECO:0007669"/>
    <property type="project" value="TreeGrafter"/>
</dbReference>
<dbReference type="InterPro" id="IPR014718">
    <property type="entry name" value="GH-type_carb-bd"/>
</dbReference>
<dbReference type="AlphaFoldDB" id="A0A3E0TV93"/>
<proteinExistence type="predicted"/>
<dbReference type="PROSITE" id="PS00545">
    <property type="entry name" value="ALDOSE_1_EPIMERASE"/>
    <property type="match status" value="1"/>
</dbReference>
<dbReference type="PANTHER" id="PTHR10091:SF0">
    <property type="entry name" value="GALACTOSE MUTAROTASE"/>
    <property type="match status" value="1"/>
</dbReference>
<evidence type="ECO:0000256" key="2">
    <source>
        <dbReference type="ARBA" id="ARBA00032300"/>
    </source>
</evidence>
<organism evidence="4 5">
    <name type="scientific">Thalassotalea euphylliae</name>
    <dbReference type="NCBI Taxonomy" id="1655234"/>
    <lineage>
        <taxon>Bacteria</taxon>
        <taxon>Pseudomonadati</taxon>
        <taxon>Pseudomonadota</taxon>
        <taxon>Gammaproteobacteria</taxon>
        <taxon>Alteromonadales</taxon>
        <taxon>Colwelliaceae</taxon>
        <taxon>Thalassotalea</taxon>
    </lineage>
</organism>
<comment type="caution">
    <text evidence="4">The sequence shown here is derived from an EMBL/GenBank/DDBJ whole genome shotgun (WGS) entry which is preliminary data.</text>
</comment>
<dbReference type="GO" id="GO:0006006">
    <property type="term" value="P:glucose metabolic process"/>
    <property type="evidence" value="ECO:0007669"/>
    <property type="project" value="TreeGrafter"/>
</dbReference>
<dbReference type="Proteomes" id="UP000256478">
    <property type="component" value="Unassembled WGS sequence"/>
</dbReference>
<gene>
    <name evidence="4" type="ORF">DXX93_18055</name>
</gene>
<dbReference type="OrthoDB" id="9779408at2"/>
<dbReference type="PANTHER" id="PTHR10091">
    <property type="entry name" value="ALDOSE-1-EPIMERASE"/>
    <property type="match status" value="1"/>
</dbReference>
<protein>
    <recommendedName>
        <fullName evidence="1">Aldose 1-epimerase</fullName>
    </recommendedName>
    <alternativeName>
        <fullName evidence="3">Galactose mutarotase</fullName>
    </alternativeName>
    <alternativeName>
        <fullName evidence="2">Type-1 mutarotase</fullName>
    </alternativeName>
</protein>
<dbReference type="InterPro" id="IPR011013">
    <property type="entry name" value="Gal_mutarotase_sf_dom"/>
</dbReference>
<dbReference type="Gene3D" id="2.70.98.10">
    <property type="match status" value="1"/>
</dbReference>
<dbReference type="Pfam" id="PF01263">
    <property type="entry name" value="Aldose_epim"/>
    <property type="match status" value="1"/>
</dbReference>
<sequence length="231" mass="26407">MQRIELVNSNGMKVLLVDYGARIASILVPCNGELLEMTVTPKDKALLEKDLFYLGATCGPVCNRISNASFSLNGIVYRLRKNDGKNCLHGGENNISLRHWEIYKQSDEQVIFKLTLAHLEDGFPGNRELYVRYHLSEDNALDIRFNVKSDMDSPINLTNHAYFNLGEKDIQHLMFKLNAKEMLERKSNGLPTGRLLNSENTGFDISYWTMVKDFINENHYEQIIAEEGMTL</sequence>
<evidence type="ECO:0000313" key="5">
    <source>
        <dbReference type="Proteomes" id="UP000256478"/>
    </source>
</evidence>
<reference evidence="4 5" key="1">
    <citation type="submission" date="2018-08" db="EMBL/GenBank/DDBJ databases">
        <title>Thalassotalea euphylliae genome.</title>
        <authorList>
            <person name="Summers S."/>
            <person name="Rice S.A."/>
            <person name="Freckelton M.L."/>
            <person name="Nedved B.T."/>
            <person name="Hadfield M.G."/>
        </authorList>
    </citation>
    <scope>NUCLEOTIDE SEQUENCE [LARGE SCALE GENOMIC DNA]</scope>
    <source>
        <strain evidence="4 5">H1</strain>
    </source>
</reference>
<evidence type="ECO:0000256" key="3">
    <source>
        <dbReference type="ARBA" id="ARBA00033373"/>
    </source>
</evidence>
<dbReference type="EMBL" id="QUOU01000001">
    <property type="protein sequence ID" value="REL28283.1"/>
    <property type="molecule type" value="Genomic_DNA"/>
</dbReference>
<dbReference type="GO" id="GO:0033499">
    <property type="term" value="P:galactose catabolic process via UDP-galactose, Leloir pathway"/>
    <property type="evidence" value="ECO:0007669"/>
    <property type="project" value="TreeGrafter"/>
</dbReference>
<evidence type="ECO:0000256" key="1">
    <source>
        <dbReference type="ARBA" id="ARBA00014165"/>
    </source>
</evidence>
<dbReference type="SUPFAM" id="SSF74650">
    <property type="entry name" value="Galactose mutarotase-like"/>
    <property type="match status" value="1"/>
</dbReference>
<dbReference type="GO" id="GO:0030246">
    <property type="term" value="F:carbohydrate binding"/>
    <property type="evidence" value="ECO:0007669"/>
    <property type="project" value="InterPro"/>
</dbReference>
<dbReference type="RefSeq" id="WP_116009324.1">
    <property type="nucleotide sequence ID" value="NZ_QUOU01000001.1"/>
</dbReference>
<dbReference type="InterPro" id="IPR008183">
    <property type="entry name" value="Aldose_1/G6P_1-epimerase"/>
</dbReference>